<comment type="caution">
    <text evidence="1">The sequence shown here is derived from an EMBL/GenBank/DDBJ whole genome shotgun (WGS) entry which is preliminary data.</text>
</comment>
<dbReference type="Proteomes" id="UP000010164">
    <property type="component" value="Unassembled WGS sequence"/>
</dbReference>
<accession>L0WGG7</accession>
<organism evidence="1 2">
    <name type="scientific">Alcanivorax hongdengensis A-11-3</name>
    <dbReference type="NCBI Taxonomy" id="1177179"/>
    <lineage>
        <taxon>Bacteria</taxon>
        <taxon>Pseudomonadati</taxon>
        <taxon>Pseudomonadota</taxon>
        <taxon>Gammaproteobacteria</taxon>
        <taxon>Oceanospirillales</taxon>
        <taxon>Alcanivoracaceae</taxon>
        <taxon>Alcanivorax</taxon>
    </lineage>
</organism>
<evidence type="ECO:0000313" key="1">
    <source>
        <dbReference type="EMBL" id="EKF75252.1"/>
    </source>
</evidence>
<proteinExistence type="predicted"/>
<dbReference type="STRING" id="1177179.A11A3_04710"/>
<dbReference type="PATRIC" id="fig|1177179.3.peg.942"/>
<reference evidence="1 2" key="1">
    <citation type="journal article" date="2012" name="J. Bacteriol.">
        <title>Genome Sequence of the Alkane-Degrading Bacterium Alcanivorax hongdengensis Type Strain A-11-3.</title>
        <authorList>
            <person name="Lai Q."/>
            <person name="Shao Z."/>
        </authorList>
    </citation>
    <scope>NUCLEOTIDE SEQUENCE [LARGE SCALE GENOMIC DNA]</scope>
    <source>
        <strain evidence="1 2">A-11-3</strain>
    </source>
</reference>
<evidence type="ECO:0000313" key="2">
    <source>
        <dbReference type="Proteomes" id="UP000010164"/>
    </source>
</evidence>
<dbReference type="AlphaFoldDB" id="L0WGG7"/>
<name>L0WGG7_9GAMM</name>
<keyword evidence="2" id="KW-1185">Reference proteome</keyword>
<gene>
    <name evidence="1" type="ORF">A11A3_04710</name>
</gene>
<sequence length="79" mass="8875">MTPRFLGYVALFDSSDEILAFGGLDHPDEAGFRTDHPAWAHRFTSLEEMRSLRSADTIHPMALFDAGGRFVLRPTESVH</sequence>
<protein>
    <submittedName>
        <fullName evidence="1">Uncharacterized protein</fullName>
    </submittedName>
</protein>
<dbReference type="EMBL" id="AMRJ01000004">
    <property type="protein sequence ID" value="EKF75252.1"/>
    <property type="molecule type" value="Genomic_DNA"/>
</dbReference>